<feature type="transmembrane region" description="Helical" evidence="1">
    <location>
        <begin position="41"/>
        <end position="64"/>
    </location>
</feature>
<evidence type="ECO:0000313" key="2">
    <source>
        <dbReference type="EMBL" id="CAJ2511161.1"/>
    </source>
</evidence>
<protein>
    <submittedName>
        <fullName evidence="2">Uu.00g067860.m01.CDS01</fullName>
    </submittedName>
</protein>
<reference evidence="2" key="1">
    <citation type="submission" date="2023-10" db="EMBL/GenBank/DDBJ databases">
        <authorList>
            <person name="Hackl T."/>
        </authorList>
    </citation>
    <scope>NUCLEOTIDE SEQUENCE</scope>
</reference>
<keyword evidence="1" id="KW-1133">Transmembrane helix</keyword>
<feature type="transmembrane region" description="Helical" evidence="1">
    <location>
        <begin position="216"/>
        <end position="239"/>
    </location>
</feature>
<dbReference type="AlphaFoldDB" id="A0AAI8VU88"/>
<dbReference type="Proteomes" id="UP001295740">
    <property type="component" value="Unassembled WGS sequence"/>
</dbReference>
<name>A0AAI8VU88_9PEZI</name>
<feature type="transmembrane region" description="Helical" evidence="1">
    <location>
        <begin position="176"/>
        <end position="195"/>
    </location>
</feature>
<evidence type="ECO:0000313" key="3">
    <source>
        <dbReference type="Proteomes" id="UP001295740"/>
    </source>
</evidence>
<feature type="transmembrane region" description="Helical" evidence="1">
    <location>
        <begin position="151"/>
        <end position="170"/>
    </location>
</feature>
<evidence type="ECO:0000256" key="1">
    <source>
        <dbReference type="SAM" id="Phobius"/>
    </source>
</evidence>
<accession>A0AAI8VU88</accession>
<sequence length="362" mass="38445">MFSFSGLALAALESRNAVVDSASQLLSKRGSSDSDPSAWSGLFFTAIVLLNVAVFLPMILFLGYTLSELIPTIAIVEDDAPLDAPPAYERVALDDKSAHADIAKHDVAAEASEAGATPVLRPVTASLRDTCRLLRSLGGWTSVFRGLRIHVLANAAIALVTIALSCIPYLPVSVAVLFASLICVPLNTAWVHVAISSQASTSFWSRLSNAKTMYRAAALPTLVYYVAMQVVHMVSYLIAGSPKTLQGEDAPRGLLAVGVMVLLSVGLLVPAQVVLVRVQASLLPADDQTIVAVNRAVSAEGEQRGYMSTGEAWSSFSRASWVRLLKLYVKTIFVGVAIELMATSVILLEFGVIAVIGSMVNK</sequence>
<gene>
    <name evidence="2" type="ORF">KHLLAP_LOCUS11629</name>
</gene>
<proteinExistence type="predicted"/>
<feature type="transmembrane region" description="Helical" evidence="1">
    <location>
        <begin position="254"/>
        <end position="276"/>
    </location>
</feature>
<keyword evidence="3" id="KW-1185">Reference proteome</keyword>
<feature type="transmembrane region" description="Helical" evidence="1">
    <location>
        <begin position="327"/>
        <end position="360"/>
    </location>
</feature>
<dbReference type="EMBL" id="CAUWAG010000018">
    <property type="protein sequence ID" value="CAJ2511161.1"/>
    <property type="molecule type" value="Genomic_DNA"/>
</dbReference>
<keyword evidence="1" id="KW-0812">Transmembrane</keyword>
<comment type="caution">
    <text evidence="2">The sequence shown here is derived from an EMBL/GenBank/DDBJ whole genome shotgun (WGS) entry which is preliminary data.</text>
</comment>
<keyword evidence="1" id="KW-0472">Membrane</keyword>
<organism evidence="2 3">
    <name type="scientific">Anthostomella pinea</name>
    <dbReference type="NCBI Taxonomy" id="933095"/>
    <lineage>
        <taxon>Eukaryota</taxon>
        <taxon>Fungi</taxon>
        <taxon>Dikarya</taxon>
        <taxon>Ascomycota</taxon>
        <taxon>Pezizomycotina</taxon>
        <taxon>Sordariomycetes</taxon>
        <taxon>Xylariomycetidae</taxon>
        <taxon>Xylariales</taxon>
        <taxon>Xylariaceae</taxon>
        <taxon>Anthostomella</taxon>
    </lineage>
</organism>